<protein>
    <submittedName>
        <fullName evidence="1">Uncharacterized protein</fullName>
    </submittedName>
</protein>
<organism evidence="1 2">
    <name type="scientific">Pleurodeles waltl</name>
    <name type="common">Iberian ribbed newt</name>
    <dbReference type="NCBI Taxonomy" id="8319"/>
    <lineage>
        <taxon>Eukaryota</taxon>
        <taxon>Metazoa</taxon>
        <taxon>Chordata</taxon>
        <taxon>Craniata</taxon>
        <taxon>Vertebrata</taxon>
        <taxon>Euteleostomi</taxon>
        <taxon>Amphibia</taxon>
        <taxon>Batrachia</taxon>
        <taxon>Caudata</taxon>
        <taxon>Salamandroidea</taxon>
        <taxon>Salamandridae</taxon>
        <taxon>Pleurodelinae</taxon>
        <taxon>Pleurodeles</taxon>
    </lineage>
</organism>
<dbReference type="AlphaFoldDB" id="A0AAV7VT18"/>
<reference evidence="1" key="1">
    <citation type="journal article" date="2022" name="bioRxiv">
        <title>Sequencing and chromosome-scale assembly of the giantPleurodeles waltlgenome.</title>
        <authorList>
            <person name="Brown T."/>
            <person name="Elewa A."/>
            <person name="Iarovenko S."/>
            <person name="Subramanian E."/>
            <person name="Araus A.J."/>
            <person name="Petzold A."/>
            <person name="Susuki M."/>
            <person name="Suzuki K.-i.T."/>
            <person name="Hayashi T."/>
            <person name="Toyoda A."/>
            <person name="Oliveira C."/>
            <person name="Osipova E."/>
            <person name="Leigh N.D."/>
            <person name="Simon A."/>
            <person name="Yun M.H."/>
        </authorList>
    </citation>
    <scope>NUCLEOTIDE SEQUENCE</scope>
    <source>
        <strain evidence="1">20211129_DDA</strain>
        <tissue evidence="1">Liver</tissue>
    </source>
</reference>
<evidence type="ECO:0000313" key="2">
    <source>
        <dbReference type="Proteomes" id="UP001066276"/>
    </source>
</evidence>
<accession>A0AAV7VT18</accession>
<dbReference type="Proteomes" id="UP001066276">
    <property type="component" value="Chromosome 1_2"/>
</dbReference>
<sequence>MTRRFGSTLKEACECPRSSLVGKVADTPELDPSMATFLRKFAKDPKINLDRALRGCQDKLLDLSDPLTKMLDLAIQSKETNTPLAPEVMLEWAQ</sequence>
<keyword evidence="2" id="KW-1185">Reference proteome</keyword>
<evidence type="ECO:0000313" key="1">
    <source>
        <dbReference type="EMBL" id="KAJ1204622.1"/>
    </source>
</evidence>
<comment type="caution">
    <text evidence="1">The sequence shown here is derived from an EMBL/GenBank/DDBJ whole genome shotgun (WGS) entry which is preliminary data.</text>
</comment>
<dbReference type="EMBL" id="JANPWB010000002">
    <property type="protein sequence ID" value="KAJ1204622.1"/>
    <property type="molecule type" value="Genomic_DNA"/>
</dbReference>
<name>A0AAV7VT18_PLEWA</name>
<proteinExistence type="predicted"/>
<gene>
    <name evidence="1" type="ORF">NDU88_000062</name>
</gene>